<keyword evidence="1" id="KW-0812">Transmembrane</keyword>
<dbReference type="RefSeq" id="WP_013043773.1">
    <property type="nucleotide sequence ID" value="NC_014008.1"/>
</dbReference>
<evidence type="ECO:0008006" key="4">
    <source>
        <dbReference type="Google" id="ProtNLM"/>
    </source>
</evidence>
<dbReference type="EMBL" id="CP001998">
    <property type="protein sequence ID" value="ADE55051.1"/>
    <property type="molecule type" value="Genomic_DNA"/>
</dbReference>
<name>D5ELB5_CORAD</name>
<dbReference type="OrthoDB" id="34373at2"/>
<protein>
    <recommendedName>
        <fullName evidence="4">MerC mercury resistance protein</fullName>
    </recommendedName>
</protein>
<evidence type="ECO:0000256" key="1">
    <source>
        <dbReference type="SAM" id="Phobius"/>
    </source>
</evidence>
<dbReference type="GO" id="GO:0016020">
    <property type="term" value="C:membrane"/>
    <property type="evidence" value="ECO:0007669"/>
    <property type="project" value="InterPro"/>
</dbReference>
<dbReference type="GO" id="GO:0015097">
    <property type="term" value="F:mercury ion transmembrane transporter activity"/>
    <property type="evidence" value="ECO:0007669"/>
    <property type="project" value="InterPro"/>
</dbReference>
<keyword evidence="1" id="KW-0472">Membrane</keyword>
<sequence length="159" mass="17439">MEQVHAEHSHSQGWLDKIAVSMAMVCGVHCLLTPILVALLPVLSTSFFVHEDFHLWMLFFVIPTTGLAVFMGCRKHKDRLVAVLSGAGMAVLIAAFILGMQFHGGEASCAELCASGHHHAHAGFWSHSKVAWFNTLGGLLIAAAHVRNYRLCRKGRCQH</sequence>
<feature type="transmembrane region" description="Helical" evidence="1">
    <location>
        <begin position="80"/>
        <end position="98"/>
    </location>
</feature>
<reference evidence="2 3" key="1">
    <citation type="journal article" date="2010" name="Stand. Genomic Sci.">
        <title>Complete genome sequence of Coraliomargarita akajimensis type strain (04OKA010-24).</title>
        <authorList>
            <person name="Mavromatis K."/>
            <person name="Abt B."/>
            <person name="Brambilla E."/>
            <person name="Lapidus A."/>
            <person name="Copeland A."/>
            <person name="Deshpande S."/>
            <person name="Nolan M."/>
            <person name="Lucas S."/>
            <person name="Tice H."/>
            <person name="Cheng J.F."/>
            <person name="Han C."/>
            <person name="Detter J.C."/>
            <person name="Woyke T."/>
            <person name="Goodwin L."/>
            <person name="Pitluck S."/>
            <person name="Held B."/>
            <person name="Brettin T."/>
            <person name="Tapia R."/>
            <person name="Ivanova N."/>
            <person name="Mikhailova N."/>
            <person name="Pati A."/>
            <person name="Liolios K."/>
            <person name="Chen A."/>
            <person name="Palaniappan K."/>
            <person name="Land M."/>
            <person name="Hauser L."/>
            <person name="Chang Y.J."/>
            <person name="Jeffries C.D."/>
            <person name="Rohde M."/>
            <person name="Goker M."/>
            <person name="Bristow J."/>
            <person name="Eisen J.A."/>
            <person name="Markowitz V."/>
            <person name="Hugenholtz P."/>
            <person name="Klenk H.P."/>
            <person name="Kyrpides N.C."/>
        </authorList>
    </citation>
    <scope>NUCLEOTIDE SEQUENCE [LARGE SCALE GENOMIC DNA]</scope>
    <source>
        <strain evidence="3">DSM 45221 / IAM 15411 / JCM 23193 / KCTC 12865</strain>
    </source>
</reference>
<evidence type="ECO:0000313" key="3">
    <source>
        <dbReference type="Proteomes" id="UP000000925"/>
    </source>
</evidence>
<dbReference type="Pfam" id="PF03203">
    <property type="entry name" value="MerC"/>
    <property type="match status" value="1"/>
</dbReference>
<feature type="transmembrane region" description="Helical" evidence="1">
    <location>
        <begin position="20"/>
        <end position="43"/>
    </location>
</feature>
<evidence type="ECO:0000313" key="2">
    <source>
        <dbReference type="EMBL" id="ADE55051.1"/>
    </source>
</evidence>
<feature type="transmembrane region" description="Helical" evidence="1">
    <location>
        <begin position="130"/>
        <end position="146"/>
    </location>
</feature>
<accession>D5ELB5</accession>
<proteinExistence type="predicted"/>
<dbReference type="KEGG" id="caa:Caka_2033"/>
<dbReference type="Proteomes" id="UP000000925">
    <property type="component" value="Chromosome"/>
</dbReference>
<dbReference type="HOGENOM" id="CLU_135628_0_1_0"/>
<gene>
    <name evidence="2" type="ordered locus">Caka_2033</name>
</gene>
<dbReference type="InterPro" id="IPR004891">
    <property type="entry name" value="Mercury-R_MerC"/>
</dbReference>
<dbReference type="STRING" id="583355.Caka_2033"/>
<feature type="transmembrane region" description="Helical" evidence="1">
    <location>
        <begin position="55"/>
        <end position="73"/>
    </location>
</feature>
<dbReference type="AlphaFoldDB" id="D5ELB5"/>
<organism evidence="2 3">
    <name type="scientific">Coraliomargarita akajimensis (strain DSM 45221 / IAM 15411 / JCM 23193 / KCTC 12865 / 04OKA010-24)</name>
    <dbReference type="NCBI Taxonomy" id="583355"/>
    <lineage>
        <taxon>Bacteria</taxon>
        <taxon>Pseudomonadati</taxon>
        <taxon>Verrucomicrobiota</taxon>
        <taxon>Opitutia</taxon>
        <taxon>Puniceicoccales</taxon>
        <taxon>Coraliomargaritaceae</taxon>
        <taxon>Coraliomargarita</taxon>
    </lineage>
</organism>
<keyword evidence="3" id="KW-1185">Reference proteome</keyword>
<keyword evidence="1" id="KW-1133">Transmembrane helix</keyword>